<dbReference type="Pfam" id="PF09367">
    <property type="entry name" value="CpeS"/>
    <property type="match status" value="1"/>
</dbReference>
<evidence type="ECO:0000256" key="1">
    <source>
        <dbReference type="ARBA" id="ARBA00023239"/>
    </source>
</evidence>
<dbReference type="RefSeq" id="XP_005538397.1">
    <property type="nucleotide sequence ID" value="XM_005538340.1"/>
</dbReference>
<dbReference type="eggNOG" id="ENOG502T1HQ">
    <property type="taxonomic scope" value="Eukaryota"/>
</dbReference>
<dbReference type="HAMAP" id="MF_01459">
    <property type="entry name" value="Chrphore_lyase_CpxS"/>
    <property type="match status" value="1"/>
</dbReference>
<reference evidence="3 4" key="2">
    <citation type="journal article" date="2007" name="BMC Biol.">
        <title>A 100%-complete sequence reveals unusually simple genomic features in the hot-spring red alga Cyanidioschyzon merolae.</title>
        <authorList>
            <person name="Nozaki H."/>
            <person name="Takano H."/>
            <person name="Misumi O."/>
            <person name="Terasawa K."/>
            <person name="Matsuzaki M."/>
            <person name="Maruyama S."/>
            <person name="Nishida K."/>
            <person name="Yagisawa F."/>
            <person name="Yoshida Y."/>
            <person name="Fujiwara T."/>
            <person name="Takio S."/>
            <person name="Tamura K."/>
            <person name="Chung S.J."/>
            <person name="Nakamura S."/>
            <person name="Kuroiwa H."/>
            <person name="Tanaka K."/>
            <person name="Sato N."/>
            <person name="Kuroiwa T."/>
        </authorList>
    </citation>
    <scope>NUCLEOTIDE SEQUENCE [LARGE SCALE GENOMIC DNA]</scope>
    <source>
        <strain evidence="3 4">10D</strain>
    </source>
</reference>
<dbReference type="AlphaFoldDB" id="M1UW68"/>
<dbReference type="STRING" id="280699.M1UW68"/>
<dbReference type="Gene3D" id="2.40.128.20">
    <property type="match status" value="1"/>
</dbReference>
<keyword evidence="4" id="KW-1185">Reference proteome</keyword>
<name>M1UW68_CYAM1</name>
<dbReference type="EMBL" id="AP006500">
    <property type="protein sequence ID" value="BAM82361.1"/>
    <property type="molecule type" value="Genomic_DNA"/>
</dbReference>
<dbReference type="GeneID" id="16997044"/>
<organism evidence="3 4">
    <name type="scientific">Cyanidioschyzon merolae (strain NIES-3377 / 10D)</name>
    <name type="common">Unicellular red alga</name>
    <dbReference type="NCBI Taxonomy" id="280699"/>
    <lineage>
        <taxon>Eukaryota</taxon>
        <taxon>Rhodophyta</taxon>
        <taxon>Bangiophyceae</taxon>
        <taxon>Cyanidiales</taxon>
        <taxon>Cyanidiaceae</taxon>
        <taxon>Cyanidioschyzon</taxon>
    </lineage>
</organism>
<sequence length="405" mass="44425">MAATSTFPGTGWCLQPGRRLSTAFTHDGGVLVQLRSVRRQCTCSVRAALVTPPGGTPSWRPAMLRLSMQGAQDSGATTSGLYGNNEQTRSVRAPLRDAAPYSAVCELAAEAGQLTDAELQRRLESIAGVPAVFPEPEKPLDIPNALEFFRLRTGEWLSKRVTQHMAFRRQESGESRITAQLLEANDERVKQLCALHNFAEDAAMGGCLVTWRATLQWDQEGDAHTGEAIFALVAQPGSNGRCGKILRDRGYAEVVPITGDFYMDEEDALYLVTPYEGGEVSEKFVFAERDILYRFSTVKRMGGFSNATYAVETRIPYTGNGEVLDTSSIEDDDISIFGLSSVDAQQSRQEEDSRLRRFGSLRGRMGDRWESPLGKKIEIDESKLPPSLRSSPQPPSSSSPSTDAD</sequence>
<dbReference type="CDD" id="cd19433">
    <property type="entry name" value="lipocalin_CpcS-CpeS"/>
    <property type="match status" value="1"/>
</dbReference>
<dbReference type="InterPro" id="IPR018536">
    <property type="entry name" value="CpcS/CpeS"/>
</dbReference>
<evidence type="ECO:0000313" key="3">
    <source>
        <dbReference type="EMBL" id="BAM82361.1"/>
    </source>
</evidence>
<dbReference type="HOGENOM" id="CLU_680362_0_0_1"/>
<dbReference type="Gramene" id="CMR092CT">
    <property type="protein sequence ID" value="CMR092CT"/>
    <property type="gene ID" value="CMR092C"/>
</dbReference>
<feature type="region of interest" description="Disordered" evidence="2">
    <location>
        <begin position="359"/>
        <end position="405"/>
    </location>
</feature>
<evidence type="ECO:0000313" key="4">
    <source>
        <dbReference type="Proteomes" id="UP000007014"/>
    </source>
</evidence>
<accession>M1UW68</accession>
<reference evidence="3 4" key="1">
    <citation type="journal article" date="2004" name="Nature">
        <title>Genome sequence of the ultrasmall unicellular red alga Cyanidioschyzon merolae 10D.</title>
        <authorList>
            <person name="Matsuzaki M."/>
            <person name="Misumi O."/>
            <person name="Shin-i T."/>
            <person name="Maruyama S."/>
            <person name="Takahara M."/>
            <person name="Miyagishima S."/>
            <person name="Mori T."/>
            <person name="Nishida K."/>
            <person name="Yagisawa F."/>
            <person name="Nishida K."/>
            <person name="Yoshida Y."/>
            <person name="Nishimura Y."/>
            <person name="Nakao S."/>
            <person name="Kobayashi T."/>
            <person name="Momoyama Y."/>
            <person name="Higashiyama T."/>
            <person name="Minoda A."/>
            <person name="Sano M."/>
            <person name="Nomoto H."/>
            <person name="Oishi K."/>
            <person name="Hayashi H."/>
            <person name="Ohta F."/>
            <person name="Nishizaka S."/>
            <person name="Haga S."/>
            <person name="Miura S."/>
            <person name="Morishita T."/>
            <person name="Kabeya Y."/>
            <person name="Terasawa K."/>
            <person name="Suzuki Y."/>
            <person name="Ishii Y."/>
            <person name="Asakawa S."/>
            <person name="Takano H."/>
            <person name="Ohta N."/>
            <person name="Kuroiwa H."/>
            <person name="Tanaka K."/>
            <person name="Shimizu N."/>
            <person name="Sugano S."/>
            <person name="Sato N."/>
            <person name="Nozaki H."/>
            <person name="Ogasawara N."/>
            <person name="Kohara Y."/>
            <person name="Kuroiwa T."/>
        </authorList>
    </citation>
    <scope>NUCLEOTIDE SEQUENCE [LARGE SCALE GENOMIC DNA]</scope>
    <source>
        <strain evidence="3 4">10D</strain>
    </source>
</reference>
<dbReference type="GO" id="GO:0016829">
    <property type="term" value="F:lyase activity"/>
    <property type="evidence" value="ECO:0007669"/>
    <property type="project" value="UniProtKB-KW"/>
</dbReference>
<dbReference type="Proteomes" id="UP000007014">
    <property type="component" value="Chromosome 18"/>
</dbReference>
<dbReference type="KEGG" id="cme:CYME_CMR092C"/>
<gene>
    <name evidence="3" type="ORF">CYME_CMR092C</name>
</gene>
<proteinExistence type="inferred from homology"/>
<keyword evidence="1" id="KW-0456">Lyase</keyword>
<evidence type="ECO:0000256" key="2">
    <source>
        <dbReference type="SAM" id="MobiDB-lite"/>
    </source>
</evidence>
<feature type="compositionally biased region" description="Basic and acidic residues" evidence="2">
    <location>
        <begin position="364"/>
        <end position="383"/>
    </location>
</feature>
<protein>
    <submittedName>
        <fullName evidence="3">Uncharacterized protein</fullName>
    </submittedName>
</protein>
<dbReference type="OrthoDB" id="5502at2759"/>
<dbReference type="InterPro" id="IPR012674">
    <property type="entry name" value="Calycin"/>
</dbReference>